<dbReference type="EMBL" id="AMQM01000768">
    <property type="status" value="NOT_ANNOTATED_CDS"/>
    <property type="molecule type" value="Genomic_DNA"/>
</dbReference>
<dbReference type="EMBL" id="KB096742">
    <property type="protein sequence ID" value="ESO01989.1"/>
    <property type="molecule type" value="Genomic_DNA"/>
</dbReference>
<dbReference type="GeneID" id="20199076"/>
<dbReference type="AlphaFoldDB" id="T1ER76"/>
<evidence type="ECO:0000313" key="2">
    <source>
        <dbReference type="EMBL" id="ESO01989.1"/>
    </source>
</evidence>
<reference evidence="3" key="3">
    <citation type="submission" date="2015-06" db="UniProtKB">
        <authorList>
            <consortium name="EnsemblMetazoa"/>
        </authorList>
    </citation>
    <scope>IDENTIFICATION</scope>
</reference>
<dbReference type="RefSeq" id="XP_009019397.1">
    <property type="nucleotide sequence ID" value="XM_009021149.1"/>
</dbReference>
<evidence type="ECO:0000313" key="4">
    <source>
        <dbReference type="Proteomes" id="UP000015101"/>
    </source>
</evidence>
<gene>
    <name evidence="3" type="primary">20199076</name>
    <name evidence="2" type="ORF">HELRODRAFT_161207</name>
</gene>
<sequence length="124" mass="14441">MSKLCNTKLTEMQNFLKYTSGEYRNIRKQAASMAQDDQSNCLARISFTSSEIETEVMVVERGCLFILFTRRTHGFMCIIYAEYMIAIEMFDSLRIRTTEPSRRPACDNLRRLPINQPRKDGRLG</sequence>
<dbReference type="HOGENOM" id="CLU_2006364_0_0_1"/>
<organism evidence="3 4">
    <name type="scientific">Helobdella robusta</name>
    <name type="common">Californian leech</name>
    <dbReference type="NCBI Taxonomy" id="6412"/>
    <lineage>
        <taxon>Eukaryota</taxon>
        <taxon>Metazoa</taxon>
        <taxon>Spiralia</taxon>
        <taxon>Lophotrochozoa</taxon>
        <taxon>Annelida</taxon>
        <taxon>Clitellata</taxon>
        <taxon>Hirudinea</taxon>
        <taxon>Rhynchobdellida</taxon>
        <taxon>Glossiphoniidae</taxon>
        <taxon>Helobdella</taxon>
    </lineage>
</organism>
<dbReference type="EnsemblMetazoa" id="HelroT161207">
    <property type="protein sequence ID" value="HelroP161207"/>
    <property type="gene ID" value="HelroG161207"/>
</dbReference>
<dbReference type="KEGG" id="hro:HELRODRAFT_161207"/>
<dbReference type="CTD" id="20199076"/>
<protein>
    <submittedName>
        <fullName evidence="2 3">Uncharacterized protein</fullName>
    </submittedName>
</protein>
<evidence type="ECO:0000313" key="3">
    <source>
        <dbReference type="EnsemblMetazoa" id="HelroP161207"/>
    </source>
</evidence>
<reference evidence="4" key="1">
    <citation type="submission" date="2012-12" db="EMBL/GenBank/DDBJ databases">
        <authorList>
            <person name="Hellsten U."/>
            <person name="Grimwood J."/>
            <person name="Chapman J.A."/>
            <person name="Shapiro H."/>
            <person name="Aerts A."/>
            <person name="Otillar R.P."/>
            <person name="Terry A.Y."/>
            <person name="Boore J.L."/>
            <person name="Simakov O."/>
            <person name="Marletaz F."/>
            <person name="Cho S.-J."/>
            <person name="Edsinger-Gonzales E."/>
            <person name="Havlak P."/>
            <person name="Kuo D.-H."/>
            <person name="Larsson T."/>
            <person name="Lv J."/>
            <person name="Arendt D."/>
            <person name="Savage R."/>
            <person name="Osoegawa K."/>
            <person name="de Jong P."/>
            <person name="Lindberg D.R."/>
            <person name="Seaver E.C."/>
            <person name="Weisblat D.A."/>
            <person name="Putnam N.H."/>
            <person name="Grigoriev I.V."/>
            <person name="Rokhsar D.S."/>
        </authorList>
    </citation>
    <scope>NUCLEOTIDE SEQUENCE</scope>
</reference>
<reference evidence="2 4" key="2">
    <citation type="journal article" date="2013" name="Nature">
        <title>Insights into bilaterian evolution from three spiralian genomes.</title>
        <authorList>
            <person name="Simakov O."/>
            <person name="Marletaz F."/>
            <person name="Cho S.J."/>
            <person name="Edsinger-Gonzales E."/>
            <person name="Havlak P."/>
            <person name="Hellsten U."/>
            <person name="Kuo D.H."/>
            <person name="Larsson T."/>
            <person name="Lv J."/>
            <person name="Arendt D."/>
            <person name="Savage R."/>
            <person name="Osoegawa K."/>
            <person name="de Jong P."/>
            <person name="Grimwood J."/>
            <person name="Chapman J.A."/>
            <person name="Shapiro H."/>
            <person name="Aerts A."/>
            <person name="Otillar R.P."/>
            <person name="Terry A.Y."/>
            <person name="Boore J.L."/>
            <person name="Grigoriev I.V."/>
            <person name="Lindberg D.R."/>
            <person name="Seaver E.C."/>
            <person name="Weisblat D.A."/>
            <person name="Putnam N.H."/>
            <person name="Rokhsar D.S."/>
        </authorList>
    </citation>
    <scope>NUCLEOTIDE SEQUENCE</scope>
</reference>
<name>T1ER76_HELRO</name>
<dbReference type="Proteomes" id="UP000015101">
    <property type="component" value="Unassembled WGS sequence"/>
</dbReference>
<feature type="region of interest" description="Disordered" evidence="1">
    <location>
        <begin position="104"/>
        <end position="124"/>
    </location>
</feature>
<accession>T1ER76</accession>
<evidence type="ECO:0000256" key="1">
    <source>
        <dbReference type="SAM" id="MobiDB-lite"/>
    </source>
</evidence>
<proteinExistence type="predicted"/>
<keyword evidence="4" id="KW-1185">Reference proteome</keyword>
<dbReference type="InParanoid" id="T1ER76"/>